<comment type="caution">
    <text evidence="2">The sequence shown here is derived from an EMBL/GenBank/DDBJ whole genome shotgun (WGS) entry which is preliminary data.</text>
</comment>
<dbReference type="Gene3D" id="3.40.50.720">
    <property type="entry name" value="NAD(P)-binding Rossmann-like Domain"/>
    <property type="match status" value="1"/>
</dbReference>
<dbReference type="InterPro" id="IPR036291">
    <property type="entry name" value="NAD(P)-bd_dom_sf"/>
</dbReference>
<dbReference type="InterPro" id="IPR051783">
    <property type="entry name" value="NAD(P)-dependent_oxidoreduct"/>
</dbReference>
<protein>
    <recommendedName>
        <fullName evidence="1">NAD(P)-binding domain-containing protein</fullName>
    </recommendedName>
</protein>
<accession>A0A642V604</accession>
<dbReference type="AlphaFoldDB" id="A0A642V604"/>
<proteinExistence type="predicted"/>
<dbReference type="PANTHER" id="PTHR48079">
    <property type="entry name" value="PROTEIN YEEZ"/>
    <property type="match status" value="1"/>
</dbReference>
<evidence type="ECO:0000313" key="2">
    <source>
        <dbReference type="EMBL" id="KAA8909713.1"/>
    </source>
</evidence>
<dbReference type="EMBL" id="SWFS01000334">
    <property type="protein sequence ID" value="KAA8909713.1"/>
    <property type="molecule type" value="Genomic_DNA"/>
</dbReference>
<keyword evidence="3" id="KW-1185">Reference proteome</keyword>
<reference evidence="2" key="1">
    <citation type="journal article" date="2019" name="G3 (Bethesda)">
        <title>Genome Assemblies of Two Rare Opportunistic Yeast Pathogens: Diutina rugosa (syn. Candida rugosa) and Trichomonascus ciferrii (syn. Candida ciferrii).</title>
        <authorList>
            <person name="Mixao V."/>
            <person name="Saus E."/>
            <person name="Hansen A.P."/>
            <person name="Lass-Florl C."/>
            <person name="Gabaldon T."/>
        </authorList>
    </citation>
    <scope>NUCLEOTIDE SEQUENCE</scope>
    <source>
        <strain evidence="2">CBS 4856</strain>
    </source>
</reference>
<organism evidence="2 3">
    <name type="scientific">Trichomonascus ciferrii</name>
    <dbReference type="NCBI Taxonomy" id="44093"/>
    <lineage>
        <taxon>Eukaryota</taxon>
        <taxon>Fungi</taxon>
        <taxon>Dikarya</taxon>
        <taxon>Ascomycota</taxon>
        <taxon>Saccharomycotina</taxon>
        <taxon>Dipodascomycetes</taxon>
        <taxon>Dipodascales</taxon>
        <taxon>Trichomonascaceae</taxon>
        <taxon>Trichomonascus</taxon>
        <taxon>Trichomonascus ciferrii complex</taxon>
    </lineage>
</organism>
<sequence length="298" mass="32055">MKVLVLGASGFIGSAVADALVRGGHQVLGQTRSAAKWAQKLEAREIQAVESDPAADDKWAGHLSTVDAVVDCLGGSAPLTTLSYQLIEKAENAKRDPTSAKLVYIWTSGVWLHGEERFEFVTDGSAAIDPPSKVAWRPAVENRLVESTKVDGIVIRPGLLYGHSGSVTGMLFEQAATQKKIEWPGTTGSRYATIHADDLGELYRLAVEKHPLVKHLKIEASNPTSESVDLLLSQLAKVAGVADYGYKTPSSPFEEALAATRIVRPTLATSILGWHPVKPTLVDGLPIYYRSFLASKNA</sequence>
<evidence type="ECO:0000259" key="1">
    <source>
        <dbReference type="Pfam" id="PF13460"/>
    </source>
</evidence>
<feature type="domain" description="NAD(P)-binding" evidence="1">
    <location>
        <begin position="7"/>
        <end position="161"/>
    </location>
</feature>
<evidence type="ECO:0000313" key="3">
    <source>
        <dbReference type="Proteomes" id="UP000761534"/>
    </source>
</evidence>
<dbReference type="GO" id="GO:0004029">
    <property type="term" value="F:aldehyde dehydrogenase (NAD+) activity"/>
    <property type="evidence" value="ECO:0007669"/>
    <property type="project" value="TreeGrafter"/>
</dbReference>
<dbReference type="OrthoDB" id="10000533at2759"/>
<dbReference type="InterPro" id="IPR016040">
    <property type="entry name" value="NAD(P)-bd_dom"/>
</dbReference>
<dbReference type="VEuPathDB" id="FungiDB:TRICI_004362"/>
<gene>
    <name evidence="2" type="ORF">TRICI_004362</name>
</gene>
<dbReference type="Proteomes" id="UP000761534">
    <property type="component" value="Unassembled WGS sequence"/>
</dbReference>
<dbReference type="PANTHER" id="PTHR48079:SF3">
    <property type="entry name" value="NAD-DEPENDENT EPIMERASE_DEHYDRATASE DOMAIN-CONTAINING PROTEIN"/>
    <property type="match status" value="1"/>
</dbReference>
<dbReference type="Pfam" id="PF13460">
    <property type="entry name" value="NAD_binding_10"/>
    <property type="match status" value="1"/>
</dbReference>
<name>A0A642V604_9ASCO</name>
<dbReference type="SUPFAM" id="SSF51735">
    <property type="entry name" value="NAD(P)-binding Rossmann-fold domains"/>
    <property type="match status" value="1"/>
</dbReference>
<dbReference type="GO" id="GO:0005737">
    <property type="term" value="C:cytoplasm"/>
    <property type="evidence" value="ECO:0007669"/>
    <property type="project" value="TreeGrafter"/>
</dbReference>